<gene>
    <name evidence="1" type="ORF">CcrPW_gp236</name>
</gene>
<evidence type="ECO:0000313" key="2">
    <source>
        <dbReference type="Proteomes" id="UP000259026"/>
    </source>
</evidence>
<evidence type="ECO:0000313" key="1">
    <source>
        <dbReference type="EMBL" id="AXQ68775.1"/>
    </source>
</evidence>
<reference evidence="1 2" key="2">
    <citation type="submission" date="2018-09" db="EMBL/GenBank/DDBJ databases">
        <title>Giant CbK-like Caulobacter bacteriophages have genetically divergent genomes.</title>
        <authorList>
            <person name="Wilson K."/>
            <person name="Ely B."/>
        </authorList>
    </citation>
    <scope>NUCLEOTIDE SEQUENCE [LARGE SCALE GENOMIC DNA]</scope>
</reference>
<name>A0A385ECP3_9CAUD</name>
<sequence>MTFVSDIQPLCRYCGCGIGKHTTTVYFDSTNGRLNSGWFSYRPEKPTSKAEAQALLNQQIVSVRWAKKSAFQHGDDEAGERLHIDQATVWDGVSFRDEFFCKDEHAKLFGYAAARGGQVMREYKDAIARRGSKS</sequence>
<reference evidence="2" key="1">
    <citation type="submission" date="2018-07" db="EMBL/GenBank/DDBJ databases">
        <title>Giant CbK-like Caulobacter bacteriophages have genetically divergent genomes.</title>
        <authorList>
            <person name="Wilson K.M."/>
            <person name="Ely B."/>
        </authorList>
    </citation>
    <scope>NUCLEOTIDE SEQUENCE [LARGE SCALE GENOMIC DNA]</scope>
</reference>
<keyword evidence="2" id="KW-1185">Reference proteome</keyword>
<dbReference type="Proteomes" id="UP000259026">
    <property type="component" value="Segment"/>
</dbReference>
<protein>
    <submittedName>
        <fullName evidence="1">Uncharacterized protein</fullName>
    </submittedName>
</protein>
<dbReference type="EMBL" id="MH588545">
    <property type="protein sequence ID" value="AXQ68775.1"/>
    <property type="molecule type" value="Genomic_DNA"/>
</dbReference>
<organism evidence="1 2">
    <name type="scientific">Caulobacter phage CcrPW</name>
    <dbReference type="NCBI Taxonomy" id="2283271"/>
    <lineage>
        <taxon>Viruses</taxon>
        <taxon>Duplodnaviria</taxon>
        <taxon>Heunggongvirae</taxon>
        <taxon>Uroviricota</taxon>
        <taxon>Caudoviricetes</taxon>
        <taxon>Jeanschmidtviridae</taxon>
        <taxon>Colossusvirus</taxon>
        <taxon>Colossusvirus PW</taxon>
    </lineage>
</organism>
<proteinExistence type="predicted"/>
<accession>A0A385ECP3</accession>